<dbReference type="AlphaFoldDB" id="A0A2Z4PPD7"/>
<dbReference type="Proteomes" id="UP000249898">
    <property type="component" value="Chromosome"/>
</dbReference>
<evidence type="ECO:0000313" key="5">
    <source>
        <dbReference type="Proteomes" id="UP000249898"/>
    </source>
</evidence>
<dbReference type="InterPro" id="IPR008207">
    <property type="entry name" value="Sig_transdc_His_kin_Hpt_dom"/>
</dbReference>
<keyword evidence="1" id="KW-0902">Two-component regulatory system</keyword>
<sequence length="110" mass="12642">MIDHAQLDTLTQLLGKDTINQIRLEYVQDSCQKMTKLLDAWEERNYQELQNVSHSLKSSSLNMAMLVFAKQCQLIETFSSQHNEQEIKAIIDDLLALHKISLKALAAYFS</sequence>
<gene>
    <name evidence="4" type="ORF">A8139_04420</name>
</gene>
<reference evidence="4 5" key="1">
    <citation type="submission" date="2016-06" db="EMBL/GenBank/DDBJ databases">
        <title>The sequenced genome of the ice-adhering bacterium Marinomonas primoryensis, from Antarctica.</title>
        <authorList>
            <person name="Graham L."/>
            <person name="Vance T.D.R."/>
            <person name="Davies P.L."/>
        </authorList>
    </citation>
    <scope>NUCLEOTIDE SEQUENCE [LARGE SCALE GENOMIC DNA]</scope>
    <source>
        <strain evidence="4 5">AceL</strain>
    </source>
</reference>
<dbReference type="GO" id="GO:0000160">
    <property type="term" value="P:phosphorelay signal transduction system"/>
    <property type="evidence" value="ECO:0007669"/>
    <property type="project" value="UniProtKB-KW"/>
</dbReference>
<name>A0A2Z4PPD7_9GAMM</name>
<dbReference type="EMBL" id="CP016181">
    <property type="protein sequence ID" value="AWX99332.1"/>
    <property type="molecule type" value="Genomic_DNA"/>
</dbReference>
<dbReference type="Pfam" id="PF01627">
    <property type="entry name" value="Hpt"/>
    <property type="match status" value="1"/>
</dbReference>
<evidence type="ECO:0000256" key="2">
    <source>
        <dbReference type="PROSITE-ProRule" id="PRU00110"/>
    </source>
</evidence>
<accession>A0A2Z4PPD7</accession>
<keyword evidence="2" id="KW-0597">Phosphoprotein</keyword>
<keyword evidence="4" id="KW-0808">Transferase</keyword>
<dbReference type="OrthoDB" id="9131849at2"/>
<dbReference type="GO" id="GO:0004672">
    <property type="term" value="F:protein kinase activity"/>
    <property type="evidence" value="ECO:0007669"/>
    <property type="project" value="UniProtKB-ARBA"/>
</dbReference>
<organism evidence="4 5">
    <name type="scientific">Marinomonas primoryensis</name>
    <dbReference type="NCBI Taxonomy" id="178399"/>
    <lineage>
        <taxon>Bacteria</taxon>
        <taxon>Pseudomonadati</taxon>
        <taxon>Pseudomonadota</taxon>
        <taxon>Gammaproteobacteria</taxon>
        <taxon>Oceanospirillales</taxon>
        <taxon>Oceanospirillaceae</taxon>
        <taxon>Marinomonas</taxon>
    </lineage>
</organism>
<dbReference type="PROSITE" id="PS50894">
    <property type="entry name" value="HPT"/>
    <property type="match status" value="1"/>
</dbReference>
<dbReference type="SUPFAM" id="SSF47226">
    <property type="entry name" value="Histidine-containing phosphotransfer domain, HPT domain"/>
    <property type="match status" value="1"/>
</dbReference>
<evidence type="ECO:0000313" key="4">
    <source>
        <dbReference type="EMBL" id="AWX99332.1"/>
    </source>
</evidence>
<proteinExistence type="predicted"/>
<evidence type="ECO:0000259" key="3">
    <source>
        <dbReference type="PROSITE" id="PS50894"/>
    </source>
</evidence>
<dbReference type="RefSeq" id="WP_112136000.1">
    <property type="nucleotide sequence ID" value="NZ_CP016181.1"/>
</dbReference>
<keyword evidence="4" id="KW-0418">Kinase</keyword>
<feature type="domain" description="HPt" evidence="3">
    <location>
        <begin position="15"/>
        <end position="110"/>
    </location>
</feature>
<evidence type="ECO:0000256" key="1">
    <source>
        <dbReference type="ARBA" id="ARBA00023012"/>
    </source>
</evidence>
<dbReference type="InterPro" id="IPR036641">
    <property type="entry name" value="HPT_dom_sf"/>
</dbReference>
<protein>
    <submittedName>
        <fullName evidence="4">Histidine kinase</fullName>
    </submittedName>
</protein>
<feature type="modified residue" description="Phosphohistidine" evidence="2">
    <location>
        <position position="54"/>
    </location>
</feature>
<dbReference type="Gene3D" id="1.20.120.160">
    <property type="entry name" value="HPT domain"/>
    <property type="match status" value="1"/>
</dbReference>